<dbReference type="InterPro" id="IPR036237">
    <property type="entry name" value="Xyl_isomerase-like_sf"/>
</dbReference>
<dbReference type="Proteomes" id="UP000231179">
    <property type="component" value="Chromosome"/>
</dbReference>
<dbReference type="NCBIfam" id="NF009689">
    <property type="entry name" value="PRK13210.1"/>
    <property type="match status" value="1"/>
</dbReference>
<proteinExistence type="predicted"/>
<evidence type="ECO:0000256" key="1">
    <source>
        <dbReference type="ARBA" id="ARBA00023235"/>
    </source>
</evidence>
<feature type="domain" description="Xylose isomerase-like TIM barrel" evidence="3">
    <location>
        <begin position="26"/>
        <end position="273"/>
    </location>
</feature>
<dbReference type="GO" id="GO:0019852">
    <property type="term" value="P:L-ascorbic acid metabolic process"/>
    <property type="evidence" value="ECO:0007669"/>
    <property type="project" value="TreeGrafter"/>
</dbReference>
<dbReference type="InterPro" id="IPR050417">
    <property type="entry name" value="Sugar_Epim/Isomerase"/>
</dbReference>
<dbReference type="GO" id="GO:0034015">
    <property type="term" value="F:L-ribulose-5-phosphate 3-epimerase activity"/>
    <property type="evidence" value="ECO:0007669"/>
    <property type="project" value="TreeGrafter"/>
</dbReference>
<dbReference type="PANTHER" id="PTHR43489">
    <property type="entry name" value="ISOMERASE"/>
    <property type="match status" value="1"/>
</dbReference>
<dbReference type="OrthoDB" id="3185623at2"/>
<dbReference type="NCBIfam" id="NF009688">
    <property type="entry name" value="PRK13209.1"/>
    <property type="match status" value="1"/>
</dbReference>
<dbReference type="Gene3D" id="3.20.20.150">
    <property type="entry name" value="Divalent-metal-dependent TIM barrel enzymes"/>
    <property type="match status" value="1"/>
</dbReference>
<dbReference type="InterPro" id="IPR004560">
    <property type="entry name" value="L-Ru-5P_3-Epase"/>
</dbReference>
<dbReference type="NCBIfam" id="TIGR00542">
    <property type="entry name" value="hxl6Piso_put"/>
    <property type="match status" value="1"/>
</dbReference>
<dbReference type="Pfam" id="PF01261">
    <property type="entry name" value="AP_endonuc_2"/>
    <property type="match status" value="1"/>
</dbReference>
<organism evidence="4 5">
    <name type="scientific">Spiroplasma clarkii</name>
    <dbReference type="NCBI Taxonomy" id="2139"/>
    <lineage>
        <taxon>Bacteria</taxon>
        <taxon>Bacillati</taxon>
        <taxon>Mycoplasmatota</taxon>
        <taxon>Mollicutes</taxon>
        <taxon>Entomoplasmatales</taxon>
        <taxon>Spiroplasmataceae</taxon>
        <taxon>Spiroplasma</taxon>
    </lineage>
</organism>
<dbReference type="InterPro" id="IPR013022">
    <property type="entry name" value="Xyl_isomerase-like_TIM-brl"/>
</dbReference>
<dbReference type="GO" id="GO:0016861">
    <property type="term" value="F:intramolecular oxidoreductase activity, interconverting aldoses and ketoses"/>
    <property type="evidence" value="ECO:0007669"/>
    <property type="project" value="InterPro"/>
</dbReference>
<evidence type="ECO:0000313" key="4">
    <source>
        <dbReference type="EMBL" id="ATX71241.1"/>
    </source>
</evidence>
<dbReference type="SUPFAM" id="SSF51658">
    <property type="entry name" value="Xylose isomerase-like"/>
    <property type="match status" value="1"/>
</dbReference>
<keyword evidence="1 4" id="KW-0413">Isomerase</keyword>
<evidence type="ECO:0000313" key="5">
    <source>
        <dbReference type="Proteomes" id="UP000231179"/>
    </source>
</evidence>
<dbReference type="RefSeq" id="WP_100254778.1">
    <property type="nucleotide sequence ID" value="NZ_CP015819.1"/>
</dbReference>
<accession>A0A1Y0L1J5</accession>
<gene>
    <name evidence="4" type="primary">sgbU</name>
    <name evidence="4" type="ORF">SCLAR_v1c09350</name>
</gene>
<dbReference type="PANTHER" id="PTHR43489:SF1">
    <property type="entry name" value="L-RIBULOSE-5-PHOSPHATE 3-EPIMERASE SGBU-RELATED"/>
    <property type="match status" value="1"/>
</dbReference>
<evidence type="ECO:0000256" key="2">
    <source>
        <dbReference type="NCBIfam" id="TIGR00542"/>
    </source>
</evidence>
<sequence>MRNFPQNFLGVYEKALPPGENWAEKFKTAAQLGFDFIEMSIDESDTRLQRLDWSEEQIQEILKLSQKHQVFIRSICFSGQRRYPMGSHDLATRQKSLQLLEKCIQLAFKLNVRIIQLAGYDVYYEAKDAETQAWFLENLQAGLQMANRYAVGLSIEIMDDEFINSLTKYLAVKKACPSPWLSVYPDLGNLAAWHQQTYLSELSSGFHDTVALHIKDTLPVTNSFPGKFKNVEFGAGCVDFLKIFEYLKSAGYQGSFVIEAWYEDFDRPVERLKKAKNYVLNLFEKAGWELC</sequence>
<dbReference type="AlphaFoldDB" id="A0A1Y0L1J5"/>
<reference evidence="4 5" key="1">
    <citation type="submission" date="2017-11" db="EMBL/GenBank/DDBJ databases">
        <title>Complete genome sequence of Spiroplasma clarkii CN-5 (DSM 19994).</title>
        <authorList>
            <person name="Tsai Y.-M."/>
            <person name="Chang A."/>
            <person name="Lo W.-S."/>
            <person name="Kuo C.-H."/>
        </authorList>
    </citation>
    <scope>NUCLEOTIDE SEQUENCE [LARGE SCALE GENOMIC DNA]</scope>
    <source>
        <strain evidence="4 5">CN-5</strain>
    </source>
</reference>
<name>A0A1Y0L1J5_9MOLU</name>
<dbReference type="EMBL" id="CP024870">
    <property type="protein sequence ID" value="ATX71241.1"/>
    <property type="molecule type" value="Genomic_DNA"/>
</dbReference>
<evidence type="ECO:0000259" key="3">
    <source>
        <dbReference type="Pfam" id="PF01261"/>
    </source>
</evidence>
<protein>
    <recommendedName>
        <fullName evidence="2">L-ribulose-5-phosphate 3-epimerase</fullName>
    </recommendedName>
</protein>
<keyword evidence="5" id="KW-1185">Reference proteome</keyword>
<dbReference type="KEGG" id="scla:SCLARK_001367"/>